<dbReference type="InterPro" id="IPR008929">
    <property type="entry name" value="Chondroitin_lyas"/>
</dbReference>
<dbReference type="RefSeq" id="WP_057507841.1">
    <property type="nucleotide sequence ID" value="NZ_LDJK01000019.1"/>
</dbReference>
<gene>
    <name evidence="5" type="ORF">ABB28_06425</name>
</gene>
<dbReference type="SUPFAM" id="SSF48230">
    <property type="entry name" value="Chondroitin AC/alginate lyase"/>
    <property type="match status" value="1"/>
</dbReference>
<keyword evidence="2" id="KW-0456">Lyase</keyword>
<evidence type="ECO:0000313" key="5">
    <source>
        <dbReference type="EMBL" id="KRG74866.1"/>
    </source>
</evidence>
<dbReference type="InterPro" id="IPR008397">
    <property type="entry name" value="Alginate_lyase_dom"/>
</dbReference>
<keyword evidence="1 3" id="KW-0732">Signal</keyword>
<protein>
    <recommendedName>
        <fullName evidence="4">Alginate lyase domain-containing protein</fullName>
    </recommendedName>
</protein>
<dbReference type="Proteomes" id="UP000051386">
    <property type="component" value="Unassembled WGS sequence"/>
</dbReference>
<comment type="caution">
    <text evidence="5">The sequence shown here is derived from an EMBL/GenBank/DDBJ whole genome shotgun (WGS) entry which is preliminary data.</text>
</comment>
<proteinExistence type="predicted"/>
<dbReference type="Gene3D" id="1.50.10.100">
    <property type="entry name" value="Chondroitin AC/alginate lyase"/>
    <property type="match status" value="1"/>
</dbReference>
<dbReference type="Pfam" id="PF05426">
    <property type="entry name" value="Alginate_lyase"/>
    <property type="match status" value="1"/>
</dbReference>
<feature type="signal peptide" evidence="3">
    <location>
        <begin position="1"/>
        <end position="18"/>
    </location>
</feature>
<dbReference type="AlphaFoldDB" id="A0A0R0D8U6"/>
<feature type="domain" description="Alginate lyase" evidence="4">
    <location>
        <begin position="92"/>
        <end position="314"/>
    </location>
</feature>
<evidence type="ECO:0000256" key="2">
    <source>
        <dbReference type="ARBA" id="ARBA00023239"/>
    </source>
</evidence>
<evidence type="ECO:0000256" key="1">
    <source>
        <dbReference type="ARBA" id="ARBA00022729"/>
    </source>
</evidence>
<feature type="chain" id="PRO_5006395368" description="Alginate lyase domain-containing protein" evidence="3">
    <location>
        <begin position="19"/>
        <end position="380"/>
    </location>
</feature>
<organism evidence="5 6">
    <name type="scientific">Stenotrophomonas chelatiphaga</name>
    <dbReference type="NCBI Taxonomy" id="517011"/>
    <lineage>
        <taxon>Bacteria</taxon>
        <taxon>Pseudomonadati</taxon>
        <taxon>Pseudomonadota</taxon>
        <taxon>Gammaproteobacteria</taxon>
        <taxon>Lysobacterales</taxon>
        <taxon>Lysobacteraceae</taxon>
        <taxon>Stenotrophomonas</taxon>
    </lineage>
</organism>
<evidence type="ECO:0000256" key="3">
    <source>
        <dbReference type="SAM" id="SignalP"/>
    </source>
</evidence>
<evidence type="ECO:0000313" key="6">
    <source>
        <dbReference type="Proteomes" id="UP000051386"/>
    </source>
</evidence>
<evidence type="ECO:0000259" key="4">
    <source>
        <dbReference type="Pfam" id="PF05426"/>
    </source>
</evidence>
<accession>A0A0R0D8U6</accession>
<dbReference type="EMBL" id="LDJK01000019">
    <property type="protein sequence ID" value="KRG74866.1"/>
    <property type="molecule type" value="Genomic_DNA"/>
</dbReference>
<sequence length="380" mass="41419">MRAPVLLLSLALLSPACAHGQAFVHPGILLDASALQATRDALRAGDPLKTSAMVAMQQSPLASLEHVPTPFVRVECGSFDKPSIGCKPERDDAKAAYTHALLWAYLGEPAHARKAVEIMDAWATTLTGGHHNSNAPLQASWTAQLWTRAAELIRHTSTAWPEADARRFGDWLIAQYLPDINRMGPCPGGNWHASGIEARMNMGIYTDRRDIHDRAVGDWNTRLPTYVYLPEDGAAPLPRPACATPIETLWFGQTVMAAGLAEETCRDLEHTAYGLAAYLNAAETNRLQGGNLYQAQAERLVAAMEFHTDMLARPVVPAWLCKGKLVSDVRGTLEIGYSHFAGRQGKALPHTAAWLAGHRPSQGDFHFLWETLTHGSALGE</sequence>
<dbReference type="GO" id="GO:0042597">
    <property type="term" value="C:periplasmic space"/>
    <property type="evidence" value="ECO:0007669"/>
    <property type="project" value="InterPro"/>
</dbReference>
<keyword evidence="6" id="KW-1185">Reference proteome</keyword>
<reference evidence="5 6" key="1">
    <citation type="submission" date="2015-05" db="EMBL/GenBank/DDBJ databases">
        <title>Genome sequencing and analysis of members of genus Stenotrophomonas.</title>
        <authorList>
            <person name="Patil P.P."/>
            <person name="Midha S."/>
            <person name="Patil P.B."/>
        </authorList>
    </citation>
    <scope>NUCLEOTIDE SEQUENCE [LARGE SCALE GENOMIC DNA]</scope>
    <source>
        <strain evidence="5 6">DSM 21508</strain>
    </source>
</reference>
<dbReference type="PATRIC" id="fig|517011.3.peg.778"/>
<dbReference type="GO" id="GO:0016829">
    <property type="term" value="F:lyase activity"/>
    <property type="evidence" value="ECO:0007669"/>
    <property type="project" value="UniProtKB-KW"/>
</dbReference>
<name>A0A0R0D8U6_9GAMM</name>